<comment type="subcellular location">
    <subcellularLocation>
        <location evidence="1">Membrane</location>
    </subcellularLocation>
</comment>
<keyword evidence="6" id="KW-0472">Membrane</keyword>
<evidence type="ECO:0000313" key="11">
    <source>
        <dbReference type="Proteomes" id="UP001597351"/>
    </source>
</evidence>
<dbReference type="Pfam" id="PF08478">
    <property type="entry name" value="POTRA_1"/>
    <property type="match status" value="1"/>
</dbReference>
<dbReference type="GO" id="GO:0051301">
    <property type="term" value="P:cell division"/>
    <property type="evidence" value="ECO:0007669"/>
    <property type="project" value="UniProtKB-KW"/>
</dbReference>
<dbReference type="InterPro" id="IPR005548">
    <property type="entry name" value="Cell_div_FtsQ/DivIB_C"/>
</dbReference>
<keyword evidence="7" id="KW-0131">Cell cycle</keyword>
<dbReference type="InterPro" id="IPR050487">
    <property type="entry name" value="FtsQ_DivIB"/>
</dbReference>
<keyword evidence="4" id="KW-0812">Transmembrane</keyword>
<keyword evidence="2" id="KW-1003">Cell membrane</keyword>
<comment type="caution">
    <text evidence="10">The sequence shown here is derived from an EMBL/GenBank/DDBJ whole genome shotgun (WGS) entry which is preliminary data.</text>
</comment>
<dbReference type="EMBL" id="JBHUGD010000001">
    <property type="protein sequence ID" value="MFD1945733.1"/>
    <property type="molecule type" value="Genomic_DNA"/>
</dbReference>
<dbReference type="PROSITE" id="PS51779">
    <property type="entry name" value="POTRA"/>
    <property type="match status" value="1"/>
</dbReference>
<evidence type="ECO:0000256" key="1">
    <source>
        <dbReference type="ARBA" id="ARBA00004370"/>
    </source>
</evidence>
<dbReference type="RefSeq" id="WP_343915364.1">
    <property type="nucleotide sequence ID" value="NZ_BAAAJT010000002.1"/>
</dbReference>
<dbReference type="PANTHER" id="PTHR37820:SF1">
    <property type="entry name" value="CELL DIVISION PROTEIN FTSQ"/>
    <property type="match status" value="1"/>
</dbReference>
<dbReference type="Proteomes" id="UP001597351">
    <property type="component" value="Unassembled WGS sequence"/>
</dbReference>
<evidence type="ECO:0000256" key="8">
    <source>
        <dbReference type="SAM" id="MobiDB-lite"/>
    </source>
</evidence>
<accession>A0ABW4THA9</accession>
<dbReference type="InterPro" id="IPR013685">
    <property type="entry name" value="POTRA_FtsQ_type"/>
</dbReference>
<keyword evidence="3 10" id="KW-0132">Cell division</keyword>
<dbReference type="Gene3D" id="3.10.20.310">
    <property type="entry name" value="membrane protein fhac"/>
    <property type="match status" value="1"/>
</dbReference>
<evidence type="ECO:0000259" key="9">
    <source>
        <dbReference type="PROSITE" id="PS51779"/>
    </source>
</evidence>
<evidence type="ECO:0000313" key="10">
    <source>
        <dbReference type="EMBL" id="MFD1945733.1"/>
    </source>
</evidence>
<protein>
    <submittedName>
        <fullName evidence="10">Cell division protein FtsQ/DivIB</fullName>
    </submittedName>
</protein>
<evidence type="ECO:0000256" key="2">
    <source>
        <dbReference type="ARBA" id="ARBA00022475"/>
    </source>
</evidence>
<keyword evidence="5" id="KW-1133">Transmembrane helix</keyword>
<name>A0ABW4THA9_9ACTN</name>
<reference evidence="11" key="1">
    <citation type="journal article" date="2019" name="Int. J. Syst. Evol. Microbiol.">
        <title>The Global Catalogue of Microorganisms (GCM) 10K type strain sequencing project: providing services to taxonomists for standard genome sequencing and annotation.</title>
        <authorList>
            <consortium name="The Broad Institute Genomics Platform"/>
            <consortium name="The Broad Institute Genome Sequencing Center for Infectious Disease"/>
            <person name="Wu L."/>
            <person name="Ma J."/>
        </authorList>
    </citation>
    <scope>NUCLEOTIDE SEQUENCE [LARGE SCALE GENOMIC DNA]</scope>
    <source>
        <strain evidence="11">CGMCC 1.12477</strain>
    </source>
</reference>
<dbReference type="Pfam" id="PF03799">
    <property type="entry name" value="FtsQ_DivIB_C"/>
    <property type="match status" value="1"/>
</dbReference>
<organism evidence="10 11">
    <name type="scientific">Nocardioides aestuarii</name>
    <dbReference type="NCBI Taxonomy" id="252231"/>
    <lineage>
        <taxon>Bacteria</taxon>
        <taxon>Bacillati</taxon>
        <taxon>Actinomycetota</taxon>
        <taxon>Actinomycetes</taxon>
        <taxon>Propionibacteriales</taxon>
        <taxon>Nocardioidaceae</taxon>
        <taxon>Nocardioides</taxon>
    </lineage>
</organism>
<keyword evidence="11" id="KW-1185">Reference proteome</keyword>
<dbReference type="PANTHER" id="PTHR37820">
    <property type="entry name" value="CELL DIVISION PROTEIN DIVIB"/>
    <property type="match status" value="1"/>
</dbReference>
<evidence type="ECO:0000256" key="3">
    <source>
        <dbReference type="ARBA" id="ARBA00022618"/>
    </source>
</evidence>
<proteinExistence type="predicted"/>
<evidence type="ECO:0000256" key="4">
    <source>
        <dbReference type="ARBA" id="ARBA00022692"/>
    </source>
</evidence>
<evidence type="ECO:0000256" key="6">
    <source>
        <dbReference type="ARBA" id="ARBA00023136"/>
    </source>
</evidence>
<gene>
    <name evidence="10" type="ORF">ACFSDE_02930</name>
</gene>
<feature type="domain" description="POTRA" evidence="9">
    <location>
        <begin position="54"/>
        <end position="122"/>
    </location>
</feature>
<sequence>MAERAEAAARRSRRAFARRQWGRRWLRWKPVLATLVLVGVVAGAVWLVWFSQVLAVTAVRVTGTDDLPSAEVLSAARVVDGTPLVRVDVDSVRSRVQAIADVREVTVTREWPHTVVIAVAEREPVAVVDIGGRLRALDQEGVVFDSYRSAPADLPRVTTQAGAGREALEEAASVVSALPDDLATRVDHVEVATVDQVSLVMRDGRTVAWGSADDSDLKAEVLVAMLEDAQPSPGGDGPADIDVSVPGRPSFLP</sequence>
<feature type="region of interest" description="Disordered" evidence="8">
    <location>
        <begin position="228"/>
        <end position="253"/>
    </location>
</feature>
<evidence type="ECO:0000256" key="5">
    <source>
        <dbReference type="ARBA" id="ARBA00022989"/>
    </source>
</evidence>
<dbReference type="InterPro" id="IPR034746">
    <property type="entry name" value="POTRA"/>
</dbReference>
<evidence type="ECO:0000256" key="7">
    <source>
        <dbReference type="ARBA" id="ARBA00023306"/>
    </source>
</evidence>